<comment type="caution">
    <text evidence="2">The sequence shown here is derived from an EMBL/GenBank/DDBJ whole genome shotgun (WGS) entry which is preliminary data.</text>
</comment>
<name>A0A5B7EWN9_PORTR</name>
<dbReference type="GO" id="GO:0003676">
    <property type="term" value="F:nucleic acid binding"/>
    <property type="evidence" value="ECO:0007669"/>
    <property type="project" value="InterPro"/>
</dbReference>
<dbReference type="AlphaFoldDB" id="A0A5B7EWN9"/>
<dbReference type="PROSITE" id="PS50967">
    <property type="entry name" value="HRDC"/>
    <property type="match status" value="1"/>
</dbReference>
<dbReference type="InterPro" id="IPR002121">
    <property type="entry name" value="HRDC_dom"/>
</dbReference>
<feature type="domain" description="HRDC" evidence="1">
    <location>
        <begin position="53"/>
        <end position="133"/>
    </location>
</feature>
<keyword evidence="3" id="KW-1185">Reference proteome</keyword>
<accession>A0A5B7EWN9</accession>
<evidence type="ECO:0000313" key="2">
    <source>
        <dbReference type="EMBL" id="MPC36734.1"/>
    </source>
</evidence>
<evidence type="ECO:0000313" key="3">
    <source>
        <dbReference type="Proteomes" id="UP000324222"/>
    </source>
</evidence>
<protein>
    <submittedName>
        <fullName evidence="2">Bloom syndrome</fullName>
    </submittedName>
</protein>
<dbReference type="SUPFAM" id="SSF47819">
    <property type="entry name" value="HRDC-like"/>
    <property type="match status" value="1"/>
</dbReference>
<reference evidence="2 3" key="1">
    <citation type="submission" date="2019-05" db="EMBL/GenBank/DDBJ databases">
        <title>Another draft genome of Portunus trituberculatus and its Hox gene families provides insights of decapod evolution.</title>
        <authorList>
            <person name="Jeong J.-H."/>
            <person name="Song I."/>
            <person name="Kim S."/>
            <person name="Choi T."/>
            <person name="Kim D."/>
            <person name="Ryu S."/>
            <person name="Kim W."/>
        </authorList>
    </citation>
    <scope>NUCLEOTIDE SEQUENCE [LARGE SCALE GENOMIC DNA]</scope>
    <source>
        <tissue evidence="2">Muscle</tissue>
    </source>
</reference>
<dbReference type="EMBL" id="VSRR010003593">
    <property type="protein sequence ID" value="MPC36734.1"/>
    <property type="molecule type" value="Genomic_DNA"/>
</dbReference>
<gene>
    <name evidence="2" type="primary">Blm_3</name>
    <name evidence="2" type="ORF">E2C01_030201</name>
</gene>
<dbReference type="SMART" id="SM00341">
    <property type="entry name" value="HRDC"/>
    <property type="match status" value="1"/>
</dbReference>
<organism evidence="2 3">
    <name type="scientific">Portunus trituberculatus</name>
    <name type="common">Swimming crab</name>
    <name type="synonym">Neptunus trituberculatus</name>
    <dbReference type="NCBI Taxonomy" id="210409"/>
    <lineage>
        <taxon>Eukaryota</taxon>
        <taxon>Metazoa</taxon>
        <taxon>Ecdysozoa</taxon>
        <taxon>Arthropoda</taxon>
        <taxon>Crustacea</taxon>
        <taxon>Multicrustacea</taxon>
        <taxon>Malacostraca</taxon>
        <taxon>Eumalacostraca</taxon>
        <taxon>Eucarida</taxon>
        <taxon>Decapoda</taxon>
        <taxon>Pleocyemata</taxon>
        <taxon>Brachyura</taxon>
        <taxon>Eubrachyura</taxon>
        <taxon>Portunoidea</taxon>
        <taxon>Portunidae</taxon>
        <taxon>Portuninae</taxon>
        <taxon>Portunus</taxon>
    </lineage>
</organism>
<dbReference type="GO" id="GO:0000166">
    <property type="term" value="F:nucleotide binding"/>
    <property type="evidence" value="ECO:0007669"/>
    <property type="project" value="InterPro"/>
</dbReference>
<dbReference type="Gene3D" id="1.10.150.80">
    <property type="entry name" value="HRDC domain"/>
    <property type="match status" value="1"/>
</dbReference>
<evidence type="ECO:0000259" key="1">
    <source>
        <dbReference type="PROSITE" id="PS50967"/>
    </source>
</evidence>
<dbReference type="InterPro" id="IPR010997">
    <property type="entry name" value="HRDC-like_sf"/>
</dbReference>
<dbReference type="InterPro" id="IPR044876">
    <property type="entry name" value="HRDC_dom_sf"/>
</dbReference>
<dbReference type="Pfam" id="PF00570">
    <property type="entry name" value="HRDC"/>
    <property type="match status" value="1"/>
</dbReference>
<sequence length="147" mass="16600">MSPGSRVVRHVAAKFEFKSPSVHSFHVDMIAHTRTNQVVADSSSKTSDDSEIKEIEKSCYKDLLSVVKGIAAAKGINYTNVINMTALRCMSMELPESEEEMMKIPHVTRANYEKYGEALLDVTKRYADQKLGNIYMTTVVQWDHMLP</sequence>
<dbReference type="OrthoDB" id="10261556at2759"/>
<proteinExistence type="predicted"/>
<dbReference type="Proteomes" id="UP000324222">
    <property type="component" value="Unassembled WGS sequence"/>
</dbReference>